<comment type="caution">
    <text evidence="3">The sequence shown here is derived from an EMBL/GenBank/DDBJ whole genome shotgun (WGS) entry which is preliminary data.</text>
</comment>
<dbReference type="EC" id="6.3.4.15" evidence="3"/>
<protein>
    <submittedName>
        <fullName evidence="3">Biotin--[acetyl-CoA-carboxylase] ligase</fullName>
        <ecNumber evidence="3">6.3.4.15</ecNumber>
    </submittedName>
</protein>
<dbReference type="NCBIfam" id="TIGR00121">
    <property type="entry name" value="birA_ligase"/>
    <property type="match status" value="1"/>
</dbReference>
<dbReference type="PANTHER" id="PTHR12835">
    <property type="entry name" value="BIOTIN PROTEIN LIGASE"/>
    <property type="match status" value="1"/>
</dbReference>
<evidence type="ECO:0000313" key="3">
    <source>
        <dbReference type="EMBL" id="MFB9094973.1"/>
    </source>
</evidence>
<name>A0ABV5GHX1_9FLAO</name>
<evidence type="ECO:0000256" key="1">
    <source>
        <dbReference type="ARBA" id="ARBA00022598"/>
    </source>
</evidence>
<sequence>MNIIKLNAIASTNDFLKELSAKQIVQNLTTVVAENQLNGKGQRGTTWNSEDGKNLTFSVFLNGNTINTTSLYLINIIVPISIQEVLKRYNFNTIAIKWPNDILSGNKKIGGILIENAIKSDGTVQTIIGVGLNVNQFYFENLPQAASLAMIMNREFDKEILLKNILDQLMINLNRIGDASYFWEKYNDLLFKKDIPMVFSNALNEKFMGIIKGVSENGKLLLLLEDDAIKEYDIKEIKMHY</sequence>
<dbReference type="RefSeq" id="WP_236454572.1">
    <property type="nucleotide sequence ID" value="NZ_CBCSGE010000007.1"/>
</dbReference>
<proteinExistence type="predicted"/>
<dbReference type="Gene3D" id="3.30.930.10">
    <property type="entry name" value="Bira Bifunctional Protein, Domain 2"/>
    <property type="match status" value="1"/>
</dbReference>
<evidence type="ECO:0000259" key="2">
    <source>
        <dbReference type="PROSITE" id="PS51733"/>
    </source>
</evidence>
<dbReference type="Proteomes" id="UP001589607">
    <property type="component" value="Unassembled WGS sequence"/>
</dbReference>
<dbReference type="InterPro" id="IPR004408">
    <property type="entry name" value="Biotin_CoA_COase_ligase"/>
</dbReference>
<dbReference type="SUPFAM" id="SSF55681">
    <property type="entry name" value="Class II aaRS and biotin synthetases"/>
    <property type="match status" value="1"/>
</dbReference>
<dbReference type="PANTHER" id="PTHR12835:SF5">
    <property type="entry name" value="BIOTIN--PROTEIN LIGASE"/>
    <property type="match status" value="1"/>
</dbReference>
<gene>
    <name evidence="3" type="ORF">ACFFVF_00465</name>
</gene>
<dbReference type="GO" id="GO:0004077">
    <property type="term" value="F:biotin--[biotin carboxyl-carrier protein] ligase activity"/>
    <property type="evidence" value="ECO:0007669"/>
    <property type="project" value="UniProtKB-EC"/>
</dbReference>
<dbReference type="InterPro" id="IPR045864">
    <property type="entry name" value="aa-tRNA-synth_II/BPL/LPL"/>
</dbReference>
<accession>A0ABV5GHX1</accession>
<organism evidence="3 4">
    <name type="scientific">Flavobacterium jumunjinense</name>
    <dbReference type="NCBI Taxonomy" id="998845"/>
    <lineage>
        <taxon>Bacteria</taxon>
        <taxon>Pseudomonadati</taxon>
        <taxon>Bacteroidota</taxon>
        <taxon>Flavobacteriia</taxon>
        <taxon>Flavobacteriales</taxon>
        <taxon>Flavobacteriaceae</taxon>
        <taxon>Flavobacterium</taxon>
    </lineage>
</organism>
<dbReference type="PROSITE" id="PS51733">
    <property type="entry name" value="BPL_LPL_CATALYTIC"/>
    <property type="match status" value="1"/>
</dbReference>
<dbReference type="EMBL" id="JBHMEY010000001">
    <property type="protein sequence ID" value="MFB9094973.1"/>
    <property type="molecule type" value="Genomic_DNA"/>
</dbReference>
<evidence type="ECO:0000313" key="4">
    <source>
        <dbReference type="Proteomes" id="UP001589607"/>
    </source>
</evidence>
<dbReference type="InterPro" id="IPR004143">
    <property type="entry name" value="BPL_LPL_catalytic"/>
</dbReference>
<keyword evidence="4" id="KW-1185">Reference proteome</keyword>
<dbReference type="Pfam" id="PF03099">
    <property type="entry name" value="BPL_LplA_LipB"/>
    <property type="match status" value="1"/>
</dbReference>
<keyword evidence="1 3" id="KW-0436">Ligase</keyword>
<dbReference type="CDD" id="cd16442">
    <property type="entry name" value="BPL"/>
    <property type="match status" value="1"/>
</dbReference>
<reference evidence="3 4" key="1">
    <citation type="submission" date="2024-09" db="EMBL/GenBank/DDBJ databases">
        <authorList>
            <person name="Sun Q."/>
            <person name="Mori K."/>
        </authorList>
    </citation>
    <scope>NUCLEOTIDE SEQUENCE [LARGE SCALE GENOMIC DNA]</scope>
    <source>
        <strain evidence="3 4">CECT 7955</strain>
    </source>
</reference>
<feature type="domain" description="BPL/LPL catalytic" evidence="2">
    <location>
        <begin position="1"/>
        <end position="177"/>
    </location>
</feature>